<dbReference type="PROSITE" id="PS50110">
    <property type="entry name" value="RESPONSE_REGULATORY"/>
    <property type="match status" value="1"/>
</dbReference>
<keyword evidence="9" id="KW-1185">Reference proteome</keyword>
<dbReference type="InterPro" id="IPR039420">
    <property type="entry name" value="WalR-like"/>
</dbReference>
<dbReference type="GO" id="GO:0000156">
    <property type="term" value="F:phosphorelay response regulator activity"/>
    <property type="evidence" value="ECO:0007669"/>
    <property type="project" value="TreeGrafter"/>
</dbReference>
<name>A0A401FVY5_9BACT</name>
<dbReference type="InterPro" id="IPR011006">
    <property type="entry name" value="CheY-like_superfamily"/>
</dbReference>
<keyword evidence="1 6" id="KW-0597">Phosphoprotein</keyword>
<dbReference type="GO" id="GO:0000976">
    <property type="term" value="F:transcription cis-regulatory region binding"/>
    <property type="evidence" value="ECO:0007669"/>
    <property type="project" value="TreeGrafter"/>
</dbReference>
<evidence type="ECO:0000256" key="3">
    <source>
        <dbReference type="ARBA" id="ARBA00023015"/>
    </source>
</evidence>
<keyword evidence="2" id="KW-0902">Two-component regulatory system</keyword>
<dbReference type="Pfam" id="PF00072">
    <property type="entry name" value="Response_reg"/>
    <property type="match status" value="1"/>
</dbReference>
<dbReference type="SMART" id="SM00448">
    <property type="entry name" value="REC"/>
    <property type="match status" value="1"/>
</dbReference>
<organism evidence="8 9">
    <name type="scientific">Desulfonema ishimotonii</name>
    <dbReference type="NCBI Taxonomy" id="45657"/>
    <lineage>
        <taxon>Bacteria</taxon>
        <taxon>Pseudomonadati</taxon>
        <taxon>Thermodesulfobacteriota</taxon>
        <taxon>Desulfobacteria</taxon>
        <taxon>Desulfobacterales</taxon>
        <taxon>Desulfococcaceae</taxon>
        <taxon>Desulfonema</taxon>
    </lineage>
</organism>
<gene>
    <name evidence="8" type="ORF">DENIS_2079</name>
</gene>
<reference evidence="9" key="2">
    <citation type="submission" date="2019-01" db="EMBL/GenBank/DDBJ databases">
        <title>Genome sequence of Desulfonema ishimotonii strain Tokyo 01.</title>
        <authorList>
            <person name="Fukui M."/>
        </authorList>
    </citation>
    <scope>NUCLEOTIDE SEQUENCE [LARGE SCALE GENOMIC DNA]</scope>
    <source>
        <strain evidence="9">Tokyo 01</strain>
    </source>
</reference>
<proteinExistence type="predicted"/>
<evidence type="ECO:0000313" key="8">
    <source>
        <dbReference type="EMBL" id="GBC61119.1"/>
    </source>
</evidence>
<protein>
    <submittedName>
        <fullName evidence="8">DNA-binding response regulator</fullName>
    </submittedName>
</protein>
<feature type="modified residue" description="4-aspartylphosphate" evidence="6">
    <location>
        <position position="54"/>
    </location>
</feature>
<evidence type="ECO:0000256" key="5">
    <source>
        <dbReference type="ARBA" id="ARBA00023163"/>
    </source>
</evidence>
<dbReference type="PANTHER" id="PTHR48111:SF1">
    <property type="entry name" value="TWO-COMPONENT RESPONSE REGULATOR ORR33"/>
    <property type="match status" value="1"/>
</dbReference>
<evidence type="ECO:0000256" key="4">
    <source>
        <dbReference type="ARBA" id="ARBA00023125"/>
    </source>
</evidence>
<feature type="domain" description="Response regulatory" evidence="7">
    <location>
        <begin position="5"/>
        <end position="121"/>
    </location>
</feature>
<dbReference type="EMBL" id="BEXT01000001">
    <property type="protein sequence ID" value="GBC61119.1"/>
    <property type="molecule type" value="Genomic_DNA"/>
</dbReference>
<dbReference type="GO" id="GO:0032993">
    <property type="term" value="C:protein-DNA complex"/>
    <property type="evidence" value="ECO:0007669"/>
    <property type="project" value="TreeGrafter"/>
</dbReference>
<dbReference type="PANTHER" id="PTHR48111">
    <property type="entry name" value="REGULATOR OF RPOS"/>
    <property type="match status" value="1"/>
</dbReference>
<dbReference type="Gene3D" id="3.40.50.2300">
    <property type="match status" value="1"/>
</dbReference>
<keyword evidence="5" id="KW-0804">Transcription</keyword>
<dbReference type="AlphaFoldDB" id="A0A401FVY5"/>
<dbReference type="Pfam" id="PF14332">
    <property type="entry name" value="DUF4388"/>
    <property type="match status" value="1"/>
</dbReference>
<dbReference type="InterPro" id="IPR001789">
    <property type="entry name" value="Sig_transdc_resp-reg_receiver"/>
</dbReference>
<comment type="caution">
    <text evidence="8">The sequence shown here is derived from an EMBL/GenBank/DDBJ whole genome shotgun (WGS) entry which is preliminary data.</text>
</comment>
<reference evidence="9" key="1">
    <citation type="submission" date="2017-11" db="EMBL/GenBank/DDBJ databases">
        <authorList>
            <person name="Watanabe M."/>
            <person name="Kojima H."/>
        </authorList>
    </citation>
    <scope>NUCLEOTIDE SEQUENCE [LARGE SCALE GENOMIC DNA]</scope>
    <source>
        <strain evidence="9">Tokyo 01</strain>
    </source>
</reference>
<accession>A0A401FVY5</accession>
<dbReference type="OrthoDB" id="5504293at2"/>
<evidence type="ECO:0000256" key="1">
    <source>
        <dbReference type="ARBA" id="ARBA00022553"/>
    </source>
</evidence>
<keyword evidence="4 8" id="KW-0238">DNA-binding</keyword>
<evidence type="ECO:0000256" key="2">
    <source>
        <dbReference type="ARBA" id="ARBA00023012"/>
    </source>
</evidence>
<dbReference type="Proteomes" id="UP000288096">
    <property type="component" value="Unassembled WGS sequence"/>
</dbReference>
<evidence type="ECO:0000313" key="9">
    <source>
        <dbReference type="Proteomes" id="UP000288096"/>
    </source>
</evidence>
<sequence>MAGYLILIIDDDPAQHMILGDYLRLAGYEVIHAENGEEGLTLLEARRPDLVLLDVQMPGMDGFQVIEKIRKNAANRNISVLFITALDRQHLKIKGLEQGADDYITKPFDRAELLARINAVLRRSDRSRHLEGVMEGDLADAGLSDLLQSMELSLKTAVIHLKDMDSEIVIRSGELLAARQGGFTGDEALIRMFLLESGYFSIKFNEIPPGITGSPRSLTSVLMNISNEVDEIRDIIRQLGVGDRRLIIADETAEFPELRKVREIMPATFTEIITAMDGDIRENIRLLVAASKKRKLKVERKS</sequence>
<dbReference type="RefSeq" id="WP_124328450.1">
    <property type="nucleotide sequence ID" value="NZ_BEXT01000001.1"/>
</dbReference>
<keyword evidence="3" id="KW-0805">Transcription regulation</keyword>
<dbReference type="InterPro" id="IPR025497">
    <property type="entry name" value="PatA-like_N"/>
</dbReference>
<evidence type="ECO:0000259" key="7">
    <source>
        <dbReference type="PROSITE" id="PS50110"/>
    </source>
</evidence>
<dbReference type="GO" id="GO:0005829">
    <property type="term" value="C:cytosol"/>
    <property type="evidence" value="ECO:0007669"/>
    <property type="project" value="TreeGrafter"/>
</dbReference>
<evidence type="ECO:0000256" key="6">
    <source>
        <dbReference type="PROSITE-ProRule" id="PRU00169"/>
    </source>
</evidence>
<dbReference type="GO" id="GO:0006355">
    <property type="term" value="P:regulation of DNA-templated transcription"/>
    <property type="evidence" value="ECO:0007669"/>
    <property type="project" value="TreeGrafter"/>
</dbReference>
<dbReference type="SUPFAM" id="SSF52172">
    <property type="entry name" value="CheY-like"/>
    <property type="match status" value="1"/>
</dbReference>